<feature type="binding site" evidence="10">
    <location>
        <begin position="214"/>
        <end position="217"/>
    </location>
    <ligand>
        <name>substrate</name>
    </ligand>
</feature>
<dbReference type="InterPro" id="IPR033844">
    <property type="entry name" value="ASRGL1_meta"/>
</dbReference>
<dbReference type="SUPFAM" id="SSF56235">
    <property type="entry name" value="N-terminal nucleophile aminohydrolases (Ntn hydrolases)"/>
    <property type="match status" value="1"/>
</dbReference>
<name>A0A3S3S669_9ACAR</name>
<evidence type="ECO:0000256" key="6">
    <source>
        <dbReference type="ARBA" id="ARBA00049366"/>
    </source>
</evidence>
<proteinExistence type="inferred from homology"/>
<dbReference type="PANTHER" id="PTHR10188">
    <property type="entry name" value="L-ASPARAGINASE"/>
    <property type="match status" value="1"/>
</dbReference>
<comment type="catalytic activity">
    <reaction evidence="1">
        <text>Cleavage of a beta-linked Asp residue from the N-terminus of a polypeptide.</text>
        <dbReference type="EC" id="3.4.19.5"/>
    </reaction>
</comment>
<dbReference type="GO" id="GO:0008798">
    <property type="term" value="F:beta-aspartyl-peptidase activity"/>
    <property type="evidence" value="ECO:0007669"/>
    <property type="project" value="UniProtKB-EC"/>
</dbReference>
<keyword evidence="5" id="KW-0068">Autocatalytic cleavage</keyword>
<dbReference type="GO" id="GO:0004067">
    <property type="term" value="F:asparaginase activity"/>
    <property type="evidence" value="ECO:0007669"/>
    <property type="project" value="UniProtKB-EC"/>
</dbReference>
<evidence type="ECO:0000256" key="9">
    <source>
        <dbReference type="PIRSR" id="PIRSR600246-1"/>
    </source>
</evidence>
<keyword evidence="3" id="KW-0645">Protease</keyword>
<evidence type="ECO:0000256" key="2">
    <source>
        <dbReference type="ARBA" id="ARBA00010872"/>
    </source>
</evidence>
<evidence type="ECO:0000256" key="4">
    <source>
        <dbReference type="ARBA" id="ARBA00022801"/>
    </source>
</evidence>
<comment type="function">
    <text evidence="7">Has both L-asparaginase and beta-aspartyl peptidase activity. Does not have aspartylglucosaminidase activity and is inactive toward GlcNAc-L-Asn. Likewise, has no activity toward glutamine.</text>
</comment>
<evidence type="ECO:0000313" key="14">
    <source>
        <dbReference type="EMBL" id="RWS16039.1"/>
    </source>
</evidence>
<comment type="similarity">
    <text evidence="2">Belongs to the Ntn-hydrolase family.</text>
</comment>
<dbReference type="Gene3D" id="3.60.20.30">
    <property type="entry name" value="(Glycosyl)asparaginase"/>
    <property type="match status" value="1"/>
</dbReference>
<dbReference type="EMBL" id="NCKU01001933">
    <property type="protein sequence ID" value="RWS10877.1"/>
    <property type="molecule type" value="Genomic_DNA"/>
</dbReference>
<reference evidence="13 15" key="1">
    <citation type="journal article" date="2018" name="Gigascience">
        <title>Genomes of trombidid mites reveal novel predicted allergens and laterally-transferred genes associated with secondary metabolism.</title>
        <authorList>
            <person name="Dong X."/>
            <person name="Chaisiri K."/>
            <person name="Xia D."/>
            <person name="Armstrong S.D."/>
            <person name="Fang Y."/>
            <person name="Donnelly M.J."/>
            <person name="Kadowaki T."/>
            <person name="McGarry J.W."/>
            <person name="Darby A.C."/>
            <person name="Makepeace B.L."/>
        </authorList>
    </citation>
    <scope>NUCLEOTIDE SEQUENCE [LARGE SCALE GENOMIC DNA]</scope>
    <source>
        <strain evidence="13">UoL-WK</strain>
    </source>
</reference>
<keyword evidence="15" id="KW-1185">Reference proteome</keyword>
<comment type="catalytic activity">
    <reaction evidence="6">
        <text>L-asparagine + H2O = L-aspartate + NH4(+)</text>
        <dbReference type="Rhea" id="RHEA:21016"/>
        <dbReference type="ChEBI" id="CHEBI:15377"/>
        <dbReference type="ChEBI" id="CHEBI:28938"/>
        <dbReference type="ChEBI" id="CHEBI:29991"/>
        <dbReference type="ChEBI" id="CHEBI:58048"/>
        <dbReference type="EC" id="3.5.1.1"/>
    </reaction>
</comment>
<comment type="subunit">
    <text evidence="8">Heterodimer of an alpha and beta chain produced by autocleavage.</text>
</comment>
<dbReference type="FunFam" id="3.60.20.30:FF:000001">
    <property type="entry name" value="Isoaspartyl peptidase/L-asparaginase"/>
    <property type="match status" value="1"/>
</dbReference>
<dbReference type="InterPro" id="IPR029055">
    <property type="entry name" value="Ntn_hydrolases_N"/>
</dbReference>
<dbReference type="Proteomes" id="UP000285301">
    <property type="component" value="Unassembled WGS sequence"/>
</dbReference>
<dbReference type="AlphaFoldDB" id="A0A3S3S669"/>
<evidence type="ECO:0000313" key="13">
    <source>
        <dbReference type="EMBL" id="RWS10960.1"/>
    </source>
</evidence>
<accession>A0A3S3S669</accession>
<evidence type="ECO:0000313" key="15">
    <source>
        <dbReference type="Proteomes" id="UP000285301"/>
    </source>
</evidence>
<dbReference type="CDD" id="cd04702">
    <property type="entry name" value="ASRGL1_like"/>
    <property type="match status" value="1"/>
</dbReference>
<dbReference type="OrthoDB" id="2262349at2759"/>
<dbReference type="EMBL" id="NCKU01001901">
    <property type="protein sequence ID" value="RWS10960.1"/>
    <property type="molecule type" value="Genomic_DNA"/>
</dbReference>
<dbReference type="GO" id="GO:0006508">
    <property type="term" value="P:proteolysis"/>
    <property type="evidence" value="ECO:0007669"/>
    <property type="project" value="UniProtKB-KW"/>
</dbReference>
<evidence type="ECO:0000256" key="7">
    <source>
        <dbReference type="ARBA" id="ARBA00054922"/>
    </source>
</evidence>
<gene>
    <name evidence="14" type="ORF">B4U79_05893</name>
    <name evidence="12" type="ORF">B4U79_06934</name>
    <name evidence="13" type="ORF">B4U79_15028</name>
</gene>
<dbReference type="Pfam" id="PF01112">
    <property type="entry name" value="Asparaginase_2"/>
    <property type="match status" value="1"/>
</dbReference>
<evidence type="ECO:0000256" key="1">
    <source>
        <dbReference type="ARBA" id="ARBA00000306"/>
    </source>
</evidence>
<dbReference type="GO" id="GO:0005737">
    <property type="term" value="C:cytoplasm"/>
    <property type="evidence" value="ECO:0007669"/>
    <property type="project" value="TreeGrafter"/>
</dbReference>
<dbReference type="InterPro" id="IPR000246">
    <property type="entry name" value="Peptidase_T2"/>
</dbReference>
<feature type="site" description="Cleavage; by autolysis" evidence="11">
    <location>
        <begin position="185"/>
        <end position="186"/>
    </location>
</feature>
<evidence type="ECO:0000256" key="11">
    <source>
        <dbReference type="PIRSR" id="PIRSR600246-3"/>
    </source>
</evidence>
<dbReference type="GO" id="GO:0033345">
    <property type="term" value="P:L-asparagine catabolic process via L-aspartate"/>
    <property type="evidence" value="ECO:0007669"/>
    <property type="project" value="TreeGrafter"/>
</dbReference>
<evidence type="ECO:0000256" key="3">
    <source>
        <dbReference type="ARBA" id="ARBA00022670"/>
    </source>
</evidence>
<organism evidence="13 15">
    <name type="scientific">Dinothrombium tinctorium</name>
    <dbReference type="NCBI Taxonomy" id="1965070"/>
    <lineage>
        <taxon>Eukaryota</taxon>
        <taxon>Metazoa</taxon>
        <taxon>Ecdysozoa</taxon>
        <taxon>Arthropoda</taxon>
        <taxon>Chelicerata</taxon>
        <taxon>Arachnida</taxon>
        <taxon>Acari</taxon>
        <taxon>Acariformes</taxon>
        <taxon>Trombidiformes</taxon>
        <taxon>Prostigmata</taxon>
        <taxon>Anystina</taxon>
        <taxon>Parasitengona</taxon>
        <taxon>Trombidioidea</taxon>
        <taxon>Trombidiidae</taxon>
        <taxon>Dinothrombium</taxon>
    </lineage>
</organism>
<protein>
    <submittedName>
        <fullName evidence="13">L-asparaginase-like protein</fullName>
    </submittedName>
</protein>
<evidence type="ECO:0000256" key="8">
    <source>
        <dbReference type="ARBA" id="ARBA00061780"/>
    </source>
</evidence>
<feature type="binding site" evidence="10">
    <location>
        <begin position="237"/>
        <end position="240"/>
    </location>
    <ligand>
        <name>substrate</name>
    </ligand>
</feature>
<dbReference type="EMBL" id="NCKU01000312">
    <property type="protein sequence ID" value="RWS16039.1"/>
    <property type="molecule type" value="Genomic_DNA"/>
</dbReference>
<reference evidence="13" key="2">
    <citation type="submission" date="2018-11" db="EMBL/GenBank/DDBJ databases">
        <title>Trombidioid mite genomics.</title>
        <authorList>
            <person name="Dong X."/>
        </authorList>
    </citation>
    <scope>NUCLEOTIDE SEQUENCE</scope>
    <source>
        <strain evidence="13">UoL-WK</strain>
    </source>
</reference>
<feature type="active site" description="Nucleophile" evidence="9">
    <location>
        <position position="186"/>
    </location>
</feature>
<evidence type="ECO:0000256" key="5">
    <source>
        <dbReference type="ARBA" id="ARBA00022813"/>
    </source>
</evidence>
<evidence type="ECO:0000313" key="12">
    <source>
        <dbReference type="EMBL" id="RWS10877.1"/>
    </source>
</evidence>
<keyword evidence="4" id="KW-0378">Hydrolase</keyword>
<dbReference type="PANTHER" id="PTHR10188:SF43">
    <property type="entry name" value="ASPARAGINASE (EUROFUNG)"/>
    <property type="match status" value="1"/>
</dbReference>
<dbReference type="STRING" id="1965070.A0A3S3S669"/>
<sequence>MPVIVVHGGAANVELTEKNFKLEGVVDACRNGYLLMKNGKTAVDAVEAAVKTMEDDPCFNAGYGSVLTIDGNVEMDALLIDGKTMKAGAVATVSRLKNPVSVARLVMEKSQHCLFSGKGAEKFAQEHSIDLVDPNTLIYEKSVERLNKYKSFNVGVKVELENKNENGHAKISEGKCDKLKNGEHDTVGAVAVDDYGNVACATSTGGLTGKQTGRVGDTPCIGSGGWADNETVAVSTTGHGEMIMRVCLAKHIANLVSQKVPVQEATEKALEYMKKRVNGFGGAIAVDVNGGIGIYYTTECMAYAYIKNDDTICYGTKMDDQKTVSI</sequence>
<comment type="caution">
    <text evidence="13">The sequence shown here is derived from an EMBL/GenBank/DDBJ whole genome shotgun (WGS) entry which is preliminary data.</text>
</comment>
<evidence type="ECO:0000256" key="10">
    <source>
        <dbReference type="PIRSR" id="PIRSR600246-2"/>
    </source>
</evidence>